<reference evidence="2" key="1">
    <citation type="journal article" date="2019" name="Int. J. Syst. Evol. Microbiol.">
        <title>The Global Catalogue of Microorganisms (GCM) 10K type strain sequencing project: providing services to taxonomists for standard genome sequencing and annotation.</title>
        <authorList>
            <consortium name="The Broad Institute Genomics Platform"/>
            <consortium name="The Broad Institute Genome Sequencing Center for Infectious Disease"/>
            <person name="Wu L."/>
            <person name="Ma J."/>
        </authorList>
    </citation>
    <scope>NUCLEOTIDE SEQUENCE [LARGE SCALE GENOMIC DNA]</scope>
    <source>
        <strain evidence="2">JCM 18410</strain>
    </source>
</reference>
<name>A0ABP9KFD4_9ACTN</name>
<comment type="caution">
    <text evidence="1">The sequence shown here is derived from an EMBL/GenBank/DDBJ whole genome shotgun (WGS) entry which is preliminary data.</text>
</comment>
<evidence type="ECO:0000313" key="2">
    <source>
        <dbReference type="Proteomes" id="UP001500124"/>
    </source>
</evidence>
<dbReference type="Proteomes" id="UP001500124">
    <property type="component" value="Unassembled WGS sequence"/>
</dbReference>
<sequence>MHTPALDAAAVATMRTISDTVADLRAIREQWGDLLTAIAQPPAAVWPPLDNINALLATPADEDAPALGRVPLVLREHPAPANLDALDAAVSVEQALFAACDTIAARVQRSVRRVTARCVTGPQGQAFTFGPALDPDDRDDARRWHLPTNREALLPRATGHVLAVPRPVTAEDAEAHERWGIRQVPGVPARRRQAATTVDVATVGSRAHGLHWAAVWLEGRALGEDVGDLFQPLPLPVLDDLAQVARRARARVERALGRDGRPTTLADPCPWCAGTLTAHTRSGDPAAAVITCSTGEACGAPAVLDHGRRVWSGAGLVGLWAALDAARSSAA</sequence>
<dbReference type="RefSeq" id="WP_345668683.1">
    <property type="nucleotide sequence ID" value="NZ_BAABKC010000044.1"/>
</dbReference>
<organism evidence="1 2">
    <name type="scientific">Streptomyces similanensis</name>
    <dbReference type="NCBI Taxonomy" id="1274988"/>
    <lineage>
        <taxon>Bacteria</taxon>
        <taxon>Bacillati</taxon>
        <taxon>Actinomycetota</taxon>
        <taxon>Actinomycetes</taxon>
        <taxon>Kitasatosporales</taxon>
        <taxon>Streptomycetaceae</taxon>
        <taxon>Streptomyces</taxon>
    </lineage>
</organism>
<proteinExistence type="predicted"/>
<evidence type="ECO:0000313" key="1">
    <source>
        <dbReference type="EMBL" id="GAA5056364.1"/>
    </source>
</evidence>
<gene>
    <name evidence="1" type="ORF">GCM10023336_29080</name>
</gene>
<keyword evidence="2" id="KW-1185">Reference proteome</keyword>
<accession>A0ABP9KFD4</accession>
<protein>
    <submittedName>
        <fullName evidence="1">Uncharacterized protein</fullName>
    </submittedName>
</protein>
<dbReference type="EMBL" id="BAABKC010000044">
    <property type="protein sequence ID" value="GAA5056364.1"/>
    <property type="molecule type" value="Genomic_DNA"/>
</dbReference>